<protein>
    <recommendedName>
        <fullName evidence="2">Rod shape-determining protein MreC beta-barrel core domain-containing protein</fullName>
    </recommendedName>
</protein>
<dbReference type="EMBL" id="MHRP01000001">
    <property type="protein sequence ID" value="OHA28071.1"/>
    <property type="molecule type" value="Genomic_DNA"/>
</dbReference>
<dbReference type="InterPro" id="IPR055342">
    <property type="entry name" value="MreC_beta-barrel_core"/>
</dbReference>
<gene>
    <name evidence="3" type="ORF">A3D56_00125</name>
</gene>
<dbReference type="Gene3D" id="2.40.10.340">
    <property type="entry name" value="Rod shape-determining protein MreC, domain 1"/>
    <property type="match status" value="1"/>
</dbReference>
<dbReference type="GO" id="GO:0008360">
    <property type="term" value="P:regulation of cell shape"/>
    <property type="evidence" value="ECO:0007669"/>
    <property type="project" value="InterPro"/>
</dbReference>
<organism evidence="3 4">
    <name type="scientific">Candidatus Taylorbacteria bacterium RIFCSPHIGHO2_02_FULL_45_35</name>
    <dbReference type="NCBI Taxonomy" id="1802311"/>
    <lineage>
        <taxon>Bacteria</taxon>
        <taxon>Candidatus Tayloriibacteriota</taxon>
    </lineage>
</organism>
<dbReference type="Proteomes" id="UP000177943">
    <property type="component" value="Unassembled WGS sequence"/>
</dbReference>
<keyword evidence="1" id="KW-0472">Membrane</keyword>
<proteinExistence type="predicted"/>
<keyword evidence="1" id="KW-0812">Transmembrane</keyword>
<accession>A0A1G2MYR8</accession>
<evidence type="ECO:0000313" key="3">
    <source>
        <dbReference type="EMBL" id="OHA28071.1"/>
    </source>
</evidence>
<evidence type="ECO:0000259" key="2">
    <source>
        <dbReference type="Pfam" id="PF04085"/>
    </source>
</evidence>
<dbReference type="Pfam" id="PF04085">
    <property type="entry name" value="MreC"/>
    <property type="match status" value="1"/>
</dbReference>
<feature type="transmembrane region" description="Helical" evidence="1">
    <location>
        <begin position="20"/>
        <end position="50"/>
    </location>
</feature>
<dbReference type="PANTHER" id="PTHR34138:SF1">
    <property type="entry name" value="CELL SHAPE-DETERMINING PROTEIN MREC"/>
    <property type="match status" value="1"/>
</dbReference>
<dbReference type="InterPro" id="IPR042177">
    <property type="entry name" value="Cell/Rod_1"/>
</dbReference>
<dbReference type="AlphaFoldDB" id="A0A1G2MYR8"/>
<sequence>MNLLRTVRRPRREKSFLGTVLILGVLIAGVHFFFPFFFSSLLSSLLFPFWTFHKNANETSMGAFSLESRQSLISRVEDLSFKLDQVNLDFQTLHLLELENEELKAALGRSGREKIILAAILSRPPRSPYDTLILDRGSTDGVKKGDIVSIDNHFLVGEIVEVGGSFSKVELFSSPGKETEVQIGKDHIQTIVYGFGAGNFRARLPQDTAIAVGDVVSMTSFDIGVLGFVAKIEGTSADAFRVLYFRTPFNLSQTRMVEIGAPTTPSLIEAESLKDESPFPEGNPESL</sequence>
<feature type="domain" description="Rod shape-determining protein MreC beta-barrel core" evidence="2">
    <location>
        <begin position="120"/>
        <end position="257"/>
    </location>
</feature>
<dbReference type="GO" id="GO:0005886">
    <property type="term" value="C:plasma membrane"/>
    <property type="evidence" value="ECO:0007669"/>
    <property type="project" value="TreeGrafter"/>
</dbReference>
<evidence type="ECO:0000256" key="1">
    <source>
        <dbReference type="SAM" id="Phobius"/>
    </source>
</evidence>
<evidence type="ECO:0000313" key="4">
    <source>
        <dbReference type="Proteomes" id="UP000177943"/>
    </source>
</evidence>
<keyword evidence="1" id="KW-1133">Transmembrane helix</keyword>
<reference evidence="3 4" key="1">
    <citation type="journal article" date="2016" name="Nat. Commun.">
        <title>Thousands of microbial genomes shed light on interconnected biogeochemical processes in an aquifer system.</title>
        <authorList>
            <person name="Anantharaman K."/>
            <person name="Brown C.T."/>
            <person name="Hug L.A."/>
            <person name="Sharon I."/>
            <person name="Castelle C.J."/>
            <person name="Probst A.J."/>
            <person name="Thomas B.C."/>
            <person name="Singh A."/>
            <person name="Wilkins M.J."/>
            <person name="Karaoz U."/>
            <person name="Brodie E.L."/>
            <person name="Williams K.H."/>
            <person name="Hubbard S.S."/>
            <person name="Banfield J.F."/>
        </authorList>
    </citation>
    <scope>NUCLEOTIDE SEQUENCE [LARGE SCALE GENOMIC DNA]</scope>
</reference>
<comment type="caution">
    <text evidence="3">The sequence shown here is derived from an EMBL/GenBank/DDBJ whole genome shotgun (WGS) entry which is preliminary data.</text>
</comment>
<dbReference type="InterPro" id="IPR007221">
    <property type="entry name" value="MreC"/>
</dbReference>
<dbReference type="PANTHER" id="PTHR34138">
    <property type="entry name" value="CELL SHAPE-DETERMINING PROTEIN MREC"/>
    <property type="match status" value="1"/>
</dbReference>
<name>A0A1G2MYR8_9BACT</name>